<name>A0A1H3SK99_9FIRM</name>
<dbReference type="Proteomes" id="UP000198625">
    <property type="component" value="Unassembled WGS sequence"/>
</dbReference>
<feature type="transmembrane region" description="Helical" evidence="1">
    <location>
        <begin position="132"/>
        <end position="150"/>
    </location>
</feature>
<feature type="transmembrane region" description="Helical" evidence="1">
    <location>
        <begin position="401"/>
        <end position="418"/>
    </location>
</feature>
<keyword evidence="1" id="KW-0812">Transmembrane</keyword>
<keyword evidence="1" id="KW-0472">Membrane</keyword>
<dbReference type="InterPro" id="IPR011470">
    <property type="entry name" value="DUF1576"/>
</dbReference>
<gene>
    <name evidence="2" type="ORF">SAMN05660462_02950</name>
</gene>
<feature type="transmembrane region" description="Helical" evidence="1">
    <location>
        <begin position="18"/>
        <end position="38"/>
    </location>
</feature>
<keyword evidence="1" id="KW-1133">Transmembrane helix</keyword>
<dbReference type="Pfam" id="PF07613">
    <property type="entry name" value="DUF1576"/>
    <property type="match status" value="2"/>
</dbReference>
<evidence type="ECO:0008006" key="4">
    <source>
        <dbReference type="Google" id="ProtNLM"/>
    </source>
</evidence>
<proteinExistence type="predicted"/>
<dbReference type="RefSeq" id="WP_244270561.1">
    <property type="nucleotide sequence ID" value="NZ_FNQE01000048.1"/>
</dbReference>
<evidence type="ECO:0000256" key="1">
    <source>
        <dbReference type="SAM" id="Phobius"/>
    </source>
</evidence>
<dbReference type="STRING" id="415015.SAMN05660462_02950"/>
<feature type="transmembrane region" description="Helical" evidence="1">
    <location>
        <begin position="162"/>
        <end position="182"/>
    </location>
</feature>
<sequence>MTKDNVNNFEQVSEKTKFLIISIFPVASLILAFFVSDIKEIVNGLFKIIIQPDVLLTDYIKVGGLGAALVNSALLTLINIFFLWKLRFHMGGFPISAIFIIAGFSFFGKNIFNVWPIYIGGYLYAKYLKKRFKSFLIISMFGTALSPMIFEVARALSPSNYWGLLFAILAGIVVGFFLPPVASHLLRAHEGYSLYNVGFAAGFIGTIVMAFMKSYGFSNEPRMILSTEHDFLLKVFLAGFCITLVIIGYFMNGKSLFKNYSKILRTSGKLVDDFTFIAGFGITLINMGIMGIIGLVYVFISKGVMNGPIVGALLTIIGFSSFGKHPRNCIPVLLGVFIASILNVWDTSSTTVIIAALFGTSLAPIAGDYGVISGLLAGFLHLSVSMNVGVLHGGMNLYNNGFSTGIIATMLVPILDVFKRRDN</sequence>
<evidence type="ECO:0000313" key="3">
    <source>
        <dbReference type="Proteomes" id="UP000198625"/>
    </source>
</evidence>
<feature type="transmembrane region" description="Helical" evidence="1">
    <location>
        <begin position="374"/>
        <end position="395"/>
    </location>
</feature>
<feature type="transmembrane region" description="Helical" evidence="1">
    <location>
        <begin position="59"/>
        <end position="84"/>
    </location>
</feature>
<keyword evidence="3" id="KW-1185">Reference proteome</keyword>
<protein>
    <recommendedName>
        <fullName evidence="4">DUF1576 domain-containing protein</fullName>
    </recommendedName>
</protein>
<feature type="transmembrane region" description="Helical" evidence="1">
    <location>
        <begin position="274"/>
        <end position="299"/>
    </location>
</feature>
<reference evidence="2 3" key="1">
    <citation type="submission" date="2016-10" db="EMBL/GenBank/DDBJ databases">
        <authorList>
            <person name="de Groot N.N."/>
        </authorList>
    </citation>
    <scope>NUCLEOTIDE SEQUENCE [LARGE SCALE GENOMIC DNA]</scope>
    <source>
        <strain evidence="2 3">DSM 21650</strain>
    </source>
</reference>
<dbReference type="EMBL" id="FNQE01000048">
    <property type="protein sequence ID" value="SDZ38157.1"/>
    <property type="molecule type" value="Genomic_DNA"/>
</dbReference>
<accession>A0A1H3SK99</accession>
<feature type="transmembrane region" description="Helical" evidence="1">
    <location>
        <begin position="90"/>
        <end position="112"/>
    </location>
</feature>
<organism evidence="2 3">
    <name type="scientific">Proteiniborus ethanoligenes</name>
    <dbReference type="NCBI Taxonomy" id="415015"/>
    <lineage>
        <taxon>Bacteria</taxon>
        <taxon>Bacillati</taxon>
        <taxon>Bacillota</taxon>
        <taxon>Clostridia</taxon>
        <taxon>Eubacteriales</taxon>
        <taxon>Proteiniborus</taxon>
    </lineage>
</organism>
<feature type="transmembrane region" description="Helical" evidence="1">
    <location>
        <begin position="194"/>
        <end position="211"/>
    </location>
</feature>
<feature type="transmembrane region" description="Helical" evidence="1">
    <location>
        <begin position="231"/>
        <end position="253"/>
    </location>
</feature>
<dbReference type="AlphaFoldDB" id="A0A1H3SK99"/>
<evidence type="ECO:0000313" key="2">
    <source>
        <dbReference type="EMBL" id="SDZ38157.1"/>
    </source>
</evidence>
<feature type="transmembrane region" description="Helical" evidence="1">
    <location>
        <begin position="329"/>
        <end position="345"/>
    </location>
</feature>